<name>A0AAE3DHB8_9FIRM</name>
<dbReference type="InterPro" id="IPR016032">
    <property type="entry name" value="Sig_transdc_resp-reg_C-effctor"/>
</dbReference>
<dbReference type="Proteomes" id="UP001199319">
    <property type="component" value="Unassembled WGS sequence"/>
</dbReference>
<dbReference type="Pfam" id="PF03704">
    <property type="entry name" value="BTAD"/>
    <property type="match status" value="1"/>
</dbReference>
<dbReference type="SUPFAM" id="SSF48452">
    <property type="entry name" value="TPR-like"/>
    <property type="match status" value="1"/>
</dbReference>
<dbReference type="GO" id="GO:0006355">
    <property type="term" value="P:regulation of DNA-templated transcription"/>
    <property type="evidence" value="ECO:0007669"/>
    <property type="project" value="InterPro"/>
</dbReference>
<accession>A0AAE3DHB8</accession>
<sequence length="341" mass="39515">PRWCEFLSLNWPIVIPDMEAIKDTYPDEYQFFQHYGVKSVLAAPFSKRINQGYIAVDDPTRFQDDPTFLFIISYAVVVELNEIKLSQSIAAAQRASKYSDRDVYVNCLGDLEIRNAKGTLTEEDISSDLCLNLFALIITNMKRALKIERLAEALWPGDVMDNPYRSVSNIAYRLRRILSIIDLEDLIIGRHGTFVINPEYNVYTDFDRFEDNCRRMEAEANPKAQSELYQGAVELYRGDLFSKISYQHWLMPKTAYYHNVFLRIIKCYIERKMEQGDYCAAHRAVVDAMSLDPYDSELNTDMILIMYHRGGAELAKSFLQTAESYMSEAQIAFVQQLWGRK</sequence>
<protein>
    <submittedName>
        <fullName evidence="2">Bacterial transcriptional activator domain-containing protein</fullName>
    </submittedName>
</protein>
<keyword evidence="3" id="KW-1185">Reference proteome</keyword>
<feature type="non-terminal residue" evidence="2">
    <location>
        <position position="1"/>
    </location>
</feature>
<dbReference type="InterPro" id="IPR036388">
    <property type="entry name" value="WH-like_DNA-bd_sf"/>
</dbReference>
<dbReference type="SUPFAM" id="SSF46894">
    <property type="entry name" value="C-terminal effector domain of the bipartite response regulators"/>
    <property type="match status" value="1"/>
</dbReference>
<evidence type="ECO:0000313" key="2">
    <source>
        <dbReference type="EMBL" id="MCC2131239.1"/>
    </source>
</evidence>
<organism evidence="2 3">
    <name type="scientific">Brotocaccenecus cirricatena</name>
    <dbReference type="NCBI Taxonomy" id="3064195"/>
    <lineage>
        <taxon>Bacteria</taxon>
        <taxon>Bacillati</taxon>
        <taxon>Bacillota</taxon>
        <taxon>Clostridia</taxon>
        <taxon>Eubacteriales</taxon>
        <taxon>Oscillospiraceae</taxon>
        <taxon>Brotocaccenecus</taxon>
    </lineage>
</organism>
<dbReference type="EMBL" id="JAJEPW010000146">
    <property type="protein sequence ID" value="MCC2131239.1"/>
    <property type="molecule type" value="Genomic_DNA"/>
</dbReference>
<evidence type="ECO:0000259" key="1">
    <source>
        <dbReference type="SMART" id="SM01043"/>
    </source>
</evidence>
<evidence type="ECO:0000313" key="3">
    <source>
        <dbReference type="Proteomes" id="UP001199319"/>
    </source>
</evidence>
<dbReference type="Gene3D" id="1.10.10.10">
    <property type="entry name" value="Winged helix-like DNA-binding domain superfamily/Winged helix DNA-binding domain"/>
    <property type="match status" value="1"/>
</dbReference>
<proteinExistence type="predicted"/>
<dbReference type="GO" id="GO:0003677">
    <property type="term" value="F:DNA binding"/>
    <property type="evidence" value="ECO:0007669"/>
    <property type="project" value="InterPro"/>
</dbReference>
<feature type="domain" description="Bacterial transcriptional activator" evidence="1">
    <location>
        <begin position="204"/>
        <end position="338"/>
    </location>
</feature>
<reference evidence="2" key="1">
    <citation type="submission" date="2021-10" db="EMBL/GenBank/DDBJ databases">
        <title>Anaerobic single-cell dispensing facilitates the cultivation of human gut bacteria.</title>
        <authorList>
            <person name="Afrizal A."/>
        </authorList>
    </citation>
    <scope>NUCLEOTIDE SEQUENCE</scope>
    <source>
        <strain evidence="2">CLA-AA-H272</strain>
    </source>
</reference>
<dbReference type="RefSeq" id="WP_302930325.1">
    <property type="nucleotide sequence ID" value="NZ_JAJEPW010000146.1"/>
</dbReference>
<gene>
    <name evidence="2" type="ORF">LKD37_17375</name>
</gene>
<dbReference type="AlphaFoldDB" id="A0AAE3DHB8"/>
<dbReference type="InterPro" id="IPR011990">
    <property type="entry name" value="TPR-like_helical_dom_sf"/>
</dbReference>
<dbReference type="SMART" id="SM01043">
    <property type="entry name" value="BTAD"/>
    <property type="match status" value="1"/>
</dbReference>
<dbReference type="PANTHER" id="PTHR35807">
    <property type="entry name" value="TRANSCRIPTIONAL REGULATOR REDD-RELATED"/>
    <property type="match status" value="1"/>
</dbReference>
<dbReference type="Gene3D" id="1.25.40.10">
    <property type="entry name" value="Tetratricopeptide repeat domain"/>
    <property type="match status" value="1"/>
</dbReference>
<comment type="caution">
    <text evidence="2">The sequence shown here is derived from an EMBL/GenBank/DDBJ whole genome shotgun (WGS) entry which is preliminary data.</text>
</comment>
<dbReference type="InterPro" id="IPR051677">
    <property type="entry name" value="AfsR-DnrI-RedD_regulator"/>
</dbReference>
<dbReference type="InterPro" id="IPR005158">
    <property type="entry name" value="BTAD"/>
</dbReference>